<dbReference type="InterPro" id="IPR036890">
    <property type="entry name" value="HATPase_C_sf"/>
</dbReference>
<sequence length="153" mass="17027">MVDTGVGITSEHLPRLFEPYFRSANKLTGQDSGSGLGLSICSRLAQLMEGRLWAISEHNLGTRFTFEVTLPLAEDSNMPPVPQLLPEPVYVDGAVPEIVNNLCDWLRHWGAQALPFAMSRSATTREEYWFKPGRHQSIRPTGTGNGSSRYRLP</sequence>
<dbReference type="Pfam" id="PF02518">
    <property type="entry name" value="HATPase_c"/>
    <property type="match status" value="1"/>
</dbReference>
<accession>A0A5P6A9T8</accession>
<reference evidence="8" key="1">
    <citation type="submission" date="2018-05" db="EMBL/GenBank/DDBJ databases">
        <title>Bacterial isolates from healthy term breastfed infants carrying antibiotic resistance genes.</title>
        <authorList>
            <person name="Casaburi G."/>
        </authorList>
    </citation>
    <scope>NUCLEOTIDE SEQUENCE [LARGE SCALE GENOMIC DNA]</scope>
    <source>
        <strain evidence="8">7084_4</strain>
    </source>
</reference>
<proteinExistence type="predicted"/>
<dbReference type="InterPro" id="IPR003594">
    <property type="entry name" value="HATPase_dom"/>
</dbReference>
<name>A0A5P6A9T8_RAOPL</name>
<dbReference type="GO" id="GO:0005886">
    <property type="term" value="C:plasma membrane"/>
    <property type="evidence" value="ECO:0007669"/>
    <property type="project" value="TreeGrafter"/>
</dbReference>
<dbReference type="EMBL" id="CP029752">
    <property type="protein sequence ID" value="QFG76687.1"/>
    <property type="molecule type" value="Genomic_DNA"/>
</dbReference>
<protein>
    <recommendedName>
        <fullName evidence="2">histidine kinase</fullName>
        <ecNumber evidence="2">2.7.13.3</ecNumber>
    </recommendedName>
</protein>
<dbReference type="InterPro" id="IPR004358">
    <property type="entry name" value="Sig_transdc_His_kin-like_C"/>
</dbReference>
<evidence type="ECO:0000256" key="4">
    <source>
        <dbReference type="ARBA" id="ARBA00022679"/>
    </source>
</evidence>
<dbReference type="PRINTS" id="PR00344">
    <property type="entry name" value="BCTRLSENSOR"/>
</dbReference>
<dbReference type="PROSITE" id="PS50109">
    <property type="entry name" value="HIS_KIN"/>
    <property type="match status" value="1"/>
</dbReference>
<dbReference type="SUPFAM" id="SSF55874">
    <property type="entry name" value="ATPase domain of HSP90 chaperone/DNA topoisomerase II/histidine kinase"/>
    <property type="match status" value="1"/>
</dbReference>
<dbReference type="Gene3D" id="3.30.565.10">
    <property type="entry name" value="Histidine kinase-like ATPase, C-terminal domain"/>
    <property type="match status" value="1"/>
</dbReference>
<organism evidence="8">
    <name type="scientific">Raoultella planticola</name>
    <name type="common">Klebsiella planticola</name>
    <dbReference type="NCBI Taxonomy" id="575"/>
    <lineage>
        <taxon>Bacteria</taxon>
        <taxon>Pseudomonadati</taxon>
        <taxon>Pseudomonadota</taxon>
        <taxon>Gammaproteobacteria</taxon>
        <taxon>Enterobacterales</taxon>
        <taxon>Enterobacteriaceae</taxon>
        <taxon>Klebsiella/Raoultella group</taxon>
        <taxon>Raoultella</taxon>
    </lineage>
</organism>
<evidence type="ECO:0000256" key="3">
    <source>
        <dbReference type="ARBA" id="ARBA00022553"/>
    </source>
</evidence>
<dbReference type="InterPro" id="IPR005467">
    <property type="entry name" value="His_kinase_dom"/>
</dbReference>
<comment type="catalytic activity">
    <reaction evidence="1">
        <text>ATP + protein L-histidine = ADP + protein N-phospho-L-histidine.</text>
        <dbReference type="EC" id="2.7.13.3"/>
    </reaction>
</comment>
<feature type="domain" description="Histidine kinase" evidence="7">
    <location>
        <begin position="1"/>
        <end position="72"/>
    </location>
</feature>
<evidence type="ECO:0000256" key="6">
    <source>
        <dbReference type="SAM" id="MobiDB-lite"/>
    </source>
</evidence>
<keyword evidence="3" id="KW-0597">Phosphoprotein</keyword>
<feature type="region of interest" description="Disordered" evidence="6">
    <location>
        <begin position="132"/>
        <end position="153"/>
    </location>
</feature>
<evidence type="ECO:0000256" key="2">
    <source>
        <dbReference type="ARBA" id="ARBA00012438"/>
    </source>
</evidence>
<feature type="compositionally biased region" description="Polar residues" evidence="6">
    <location>
        <begin position="138"/>
        <end position="153"/>
    </location>
</feature>
<dbReference type="GO" id="GO:0009927">
    <property type="term" value="F:histidine phosphotransfer kinase activity"/>
    <property type="evidence" value="ECO:0007669"/>
    <property type="project" value="TreeGrafter"/>
</dbReference>
<evidence type="ECO:0000256" key="1">
    <source>
        <dbReference type="ARBA" id="ARBA00000085"/>
    </source>
</evidence>
<gene>
    <name evidence="8" type="ORF">DMB90_10860</name>
</gene>
<keyword evidence="4" id="KW-0808">Transferase</keyword>
<dbReference type="AlphaFoldDB" id="A0A5P6A9T8"/>
<dbReference type="PANTHER" id="PTHR43047">
    <property type="entry name" value="TWO-COMPONENT HISTIDINE PROTEIN KINASE"/>
    <property type="match status" value="1"/>
</dbReference>
<evidence type="ECO:0000256" key="5">
    <source>
        <dbReference type="ARBA" id="ARBA00022777"/>
    </source>
</evidence>
<dbReference type="GO" id="GO:0000155">
    <property type="term" value="F:phosphorelay sensor kinase activity"/>
    <property type="evidence" value="ECO:0007669"/>
    <property type="project" value="TreeGrafter"/>
</dbReference>
<dbReference type="PANTHER" id="PTHR43047:SF72">
    <property type="entry name" value="OSMOSENSING HISTIDINE PROTEIN KINASE SLN1"/>
    <property type="match status" value="1"/>
</dbReference>
<evidence type="ECO:0000259" key="7">
    <source>
        <dbReference type="PROSITE" id="PS50109"/>
    </source>
</evidence>
<evidence type="ECO:0000313" key="8">
    <source>
        <dbReference type="EMBL" id="QFG76687.1"/>
    </source>
</evidence>
<dbReference type="EC" id="2.7.13.3" evidence="2"/>
<keyword evidence="5" id="KW-0418">Kinase</keyword>